<dbReference type="GO" id="GO:0043226">
    <property type="term" value="C:organelle"/>
    <property type="evidence" value="ECO:0007669"/>
    <property type="project" value="UniProtKB-ARBA"/>
</dbReference>
<dbReference type="EMBL" id="KQ999307">
    <property type="protein sequence ID" value="KZV42080.1"/>
    <property type="molecule type" value="Genomic_DNA"/>
</dbReference>
<dbReference type="InterPro" id="IPR018247">
    <property type="entry name" value="EF_Hand_1_Ca_BS"/>
</dbReference>
<evidence type="ECO:0000256" key="3">
    <source>
        <dbReference type="ARBA" id="ARBA00022837"/>
    </source>
</evidence>
<keyword evidence="3" id="KW-0106">Calcium</keyword>
<dbReference type="CDD" id="cd00051">
    <property type="entry name" value="EFh"/>
    <property type="match status" value="2"/>
</dbReference>
<dbReference type="InterPro" id="IPR039647">
    <property type="entry name" value="EF_hand_pair_protein_CML-like"/>
</dbReference>
<dbReference type="SUPFAM" id="SSF47473">
    <property type="entry name" value="EF-hand"/>
    <property type="match status" value="1"/>
</dbReference>
<dbReference type="Gene3D" id="1.10.238.10">
    <property type="entry name" value="EF-hand"/>
    <property type="match status" value="2"/>
</dbReference>
<dbReference type="AlphaFoldDB" id="A0A2Z7CBN4"/>
<evidence type="ECO:0000256" key="1">
    <source>
        <dbReference type="ARBA" id="ARBA00022723"/>
    </source>
</evidence>
<dbReference type="GO" id="GO:0005509">
    <property type="term" value="F:calcium ion binding"/>
    <property type="evidence" value="ECO:0007669"/>
    <property type="project" value="InterPro"/>
</dbReference>
<feature type="domain" description="EF-hand" evidence="4">
    <location>
        <begin position="135"/>
        <end position="170"/>
    </location>
</feature>
<dbReference type="Pfam" id="PF13833">
    <property type="entry name" value="EF-hand_8"/>
    <property type="match status" value="1"/>
</dbReference>
<gene>
    <name evidence="5" type="ORF">F511_18426</name>
</gene>
<dbReference type="InterPro" id="IPR011992">
    <property type="entry name" value="EF-hand-dom_pair"/>
</dbReference>
<evidence type="ECO:0000259" key="4">
    <source>
        <dbReference type="PROSITE" id="PS50222"/>
    </source>
</evidence>
<proteinExistence type="predicted"/>
<protein>
    <submittedName>
        <fullName evidence="5">Polcalcin Jun o</fullName>
    </submittedName>
</protein>
<dbReference type="OrthoDB" id="26525at2759"/>
<dbReference type="SMART" id="SM00054">
    <property type="entry name" value="EFh"/>
    <property type="match status" value="3"/>
</dbReference>
<name>A0A2Z7CBN4_9LAMI</name>
<keyword evidence="1" id="KW-0479">Metal-binding</keyword>
<dbReference type="Pfam" id="PF13499">
    <property type="entry name" value="EF-hand_7"/>
    <property type="match status" value="1"/>
</dbReference>
<keyword evidence="2" id="KW-0677">Repeat</keyword>
<evidence type="ECO:0000313" key="6">
    <source>
        <dbReference type="Proteomes" id="UP000250235"/>
    </source>
</evidence>
<dbReference type="PANTHER" id="PTHR10891">
    <property type="entry name" value="EF-HAND CALCIUM-BINDING DOMAIN CONTAINING PROTEIN"/>
    <property type="match status" value="1"/>
</dbReference>
<reference evidence="5 6" key="1">
    <citation type="journal article" date="2015" name="Proc. Natl. Acad. Sci. U.S.A.">
        <title>The resurrection genome of Boea hygrometrica: A blueprint for survival of dehydration.</title>
        <authorList>
            <person name="Xiao L."/>
            <person name="Yang G."/>
            <person name="Zhang L."/>
            <person name="Yang X."/>
            <person name="Zhao S."/>
            <person name="Ji Z."/>
            <person name="Zhou Q."/>
            <person name="Hu M."/>
            <person name="Wang Y."/>
            <person name="Chen M."/>
            <person name="Xu Y."/>
            <person name="Jin H."/>
            <person name="Xiao X."/>
            <person name="Hu G."/>
            <person name="Bao F."/>
            <person name="Hu Y."/>
            <person name="Wan P."/>
            <person name="Li L."/>
            <person name="Deng X."/>
            <person name="Kuang T."/>
            <person name="Xiang C."/>
            <person name="Zhu J.K."/>
            <person name="Oliver M.J."/>
            <person name="He Y."/>
        </authorList>
    </citation>
    <scope>NUCLEOTIDE SEQUENCE [LARGE SCALE GENOMIC DNA]</scope>
    <source>
        <strain evidence="6">cv. XS01</strain>
    </source>
</reference>
<accession>A0A2Z7CBN4</accession>
<feature type="domain" description="EF-hand" evidence="4">
    <location>
        <begin position="99"/>
        <end position="134"/>
    </location>
</feature>
<feature type="domain" description="EF-hand" evidence="4">
    <location>
        <begin position="208"/>
        <end position="239"/>
    </location>
</feature>
<sequence length="239" mass="27694">MIFYFFVTRVWAKVWFLQVWRLSVSSPYVYRHPTAFAAVSQFKSFFLGQTAVRFNPPPYDYIYIYLTFLNDHPSFSVNYEANSQNISSHSQVSFLDYMERYEQYHRVFDRFDYNGDGKICPVELQQCVASMGGKMRKEEAEAAVALADSDGDGLLCFEDFVRIIEGAGEEDKASDLKEAFKMYVEAEAGYCITAKSLRRMLSRLGERTTVDDCKNMIARFDINKDGVLSFEEFKVMMSR</sequence>
<evidence type="ECO:0000313" key="5">
    <source>
        <dbReference type="EMBL" id="KZV42080.1"/>
    </source>
</evidence>
<dbReference type="FunFam" id="1.10.238.10:FF:000178">
    <property type="entry name" value="Calmodulin-2 A"/>
    <property type="match status" value="1"/>
</dbReference>
<dbReference type="PROSITE" id="PS00018">
    <property type="entry name" value="EF_HAND_1"/>
    <property type="match status" value="3"/>
</dbReference>
<dbReference type="Proteomes" id="UP000250235">
    <property type="component" value="Unassembled WGS sequence"/>
</dbReference>
<dbReference type="PROSITE" id="PS50222">
    <property type="entry name" value="EF_HAND_2"/>
    <property type="match status" value="3"/>
</dbReference>
<dbReference type="InterPro" id="IPR002048">
    <property type="entry name" value="EF_hand_dom"/>
</dbReference>
<evidence type="ECO:0000256" key="2">
    <source>
        <dbReference type="ARBA" id="ARBA00022737"/>
    </source>
</evidence>
<keyword evidence="6" id="KW-1185">Reference proteome</keyword>
<organism evidence="5 6">
    <name type="scientific">Dorcoceras hygrometricum</name>
    <dbReference type="NCBI Taxonomy" id="472368"/>
    <lineage>
        <taxon>Eukaryota</taxon>
        <taxon>Viridiplantae</taxon>
        <taxon>Streptophyta</taxon>
        <taxon>Embryophyta</taxon>
        <taxon>Tracheophyta</taxon>
        <taxon>Spermatophyta</taxon>
        <taxon>Magnoliopsida</taxon>
        <taxon>eudicotyledons</taxon>
        <taxon>Gunneridae</taxon>
        <taxon>Pentapetalae</taxon>
        <taxon>asterids</taxon>
        <taxon>lamiids</taxon>
        <taxon>Lamiales</taxon>
        <taxon>Gesneriaceae</taxon>
        <taxon>Didymocarpoideae</taxon>
        <taxon>Trichosporeae</taxon>
        <taxon>Loxocarpinae</taxon>
        <taxon>Dorcoceras</taxon>
    </lineage>
</organism>